<evidence type="ECO:0000313" key="1">
    <source>
        <dbReference type="EMBL" id="KKK53579.1"/>
    </source>
</evidence>
<feature type="non-terminal residue" evidence="1">
    <location>
        <position position="1"/>
    </location>
</feature>
<organism evidence="1">
    <name type="scientific">marine sediment metagenome</name>
    <dbReference type="NCBI Taxonomy" id="412755"/>
    <lineage>
        <taxon>unclassified sequences</taxon>
        <taxon>metagenomes</taxon>
        <taxon>ecological metagenomes</taxon>
    </lineage>
</organism>
<comment type="caution">
    <text evidence="1">The sequence shown here is derived from an EMBL/GenBank/DDBJ whole genome shotgun (WGS) entry which is preliminary data.</text>
</comment>
<accession>A0A0F8YHB1</accession>
<sequence>LIMAGGAAGAAAGTGAIAGKAGGLTSLSGGAGGQAAGTSAAGTGGAASLVGGAGGVKVGTTGAEGGPGGAANVTGGVGGTTATAGAQAAGAGGGVVITGAIGGQAMAGSGDGGAGGSITLTPGAGGATTGGEIGAPGNVTVSTGVLKMSRQTISVGNVDITMTLVPGTPSGTLMTGNVLRVTTTTGAHFLKLPPEADCDGMFVIINNVGGQTVNVQDDGGGAVDSLATTEFGFFFCDGTEWEGMNEA</sequence>
<gene>
    <name evidence="1" type="ORF">LCGC14_3093380</name>
</gene>
<proteinExistence type="predicted"/>
<protein>
    <submittedName>
        <fullName evidence="1">Uncharacterized protein</fullName>
    </submittedName>
</protein>
<dbReference type="EMBL" id="LAZR01066431">
    <property type="protein sequence ID" value="KKK53579.1"/>
    <property type="molecule type" value="Genomic_DNA"/>
</dbReference>
<reference evidence="1" key="1">
    <citation type="journal article" date="2015" name="Nature">
        <title>Complex archaea that bridge the gap between prokaryotes and eukaryotes.</title>
        <authorList>
            <person name="Spang A."/>
            <person name="Saw J.H."/>
            <person name="Jorgensen S.L."/>
            <person name="Zaremba-Niedzwiedzka K."/>
            <person name="Martijn J."/>
            <person name="Lind A.E."/>
            <person name="van Eijk R."/>
            <person name="Schleper C."/>
            <person name="Guy L."/>
            <person name="Ettema T.J."/>
        </authorList>
    </citation>
    <scope>NUCLEOTIDE SEQUENCE</scope>
</reference>
<name>A0A0F8YHB1_9ZZZZ</name>
<dbReference type="AlphaFoldDB" id="A0A0F8YHB1"/>